<dbReference type="OrthoDB" id="74146at2"/>
<organism evidence="2 3">
    <name type="scientific">Deinococcus phoenicis</name>
    <dbReference type="NCBI Taxonomy" id="1476583"/>
    <lineage>
        <taxon>Bacteria</taxon>
        <taxon>Thermotogati</taxon>
        <taxon>Deinococcota</taxon>
        <taxon>Deinococci</taxon>
        <taxon>Deinococcales</taxon>
        <taxon>Deinococcaceae</taxon>
        <taxon>Deinococcus</taxon>
    </lineage>
</organism>
<proteinExistence type="predicted"/>
<reference evidence="2 3" key="1">
    <citation type="submission" date="2014-03" db="EMBL/GenBank/DDBJ databases">
        <title>Draft genome sequence of Deinococcus phoenicis 1P10ME.</title>
        <authorList>
            <person name="Stepanov V.G."/>
            <person name="Vaishampayan P."/>
            <person name="Venkateswaran K."/>
            <person name="Fox G.E."/>
        </authorList>
    </citation>
    <scope>NUCLEOTIDE SEQUENCE [LARGE SCALE GENOMIC DNA]</scope>
    <source>
        <strain evidence="2 3">1P10ME</strain>
    </source>
</reference>
<dbReference type="NCBIfam" id="TIGR01764">
    <property type="entry name" value="excise"/>
    <property type="match status" value="1"/>
</dbReference>
<dbReference type="InterPro" id="IPR041657">
    <property type="entry name" value="HTH_17"/>
</dbReference>
<dbReference type="Proteomes" id="UP000020492">
    <property type="component" value="Unassembled WGS sequence"/>
</dbReference>
<accession>A0A016QKW8</accession>
<dbReference type="PATRIC" id="fig|1476583.3.peg.3460"/>
<feature type="domain" description="Helix-turn-helix" evidence="1">
    <location>
        <begin position="13"/>
        <end position="60"/>
    </location>
</feature>
<dbReference type="GO" id="GO:0003677">
    <property type="term" value="F:DNA binding"/>
    <property type="evidence" value="ECO:0007669"/>
    <property type="project" value="InterPro"/>
</dbReference>
<evidence type="ECO:0000259" key="1">
    <source>
        <dbReference type="Pfam" id="PF12728"/>
    </source>
</evidence>
<gene>
    <name evidence="2" type="ORF">DEIPH_ctg103orf0041</name>
</gene>
<dbReference type="Pfam" id="PF12728">
    <property type="entry name" value="HTH_17"/>
    <property type="match status" value="1"/>
</dbReference>
<protein>
    <recommendedName>
        <fullName evidence="1">Helix-turn-helix domain-containing protein</fullName>
    </recommendedName>
</protein>
<dbReference type="EMBL" id="JHAC01000082">
    <property type="protein sequence ID" value="EYB66512.1"/>
    <property type="molecule type" value="Genomic_DNA"/>
</dbReference>
<name>A0A016QKW8_9DEIO</name>
<evidence type="ECO:0000313" key="2">
    <source>
        <dbReference type="EMBL" id="EYB66512.1"/>
    </source>
</evidence>
<dbReference type="InterPro" id="IPR010093">
    <property type="entry name" value="SinI_DNA-bd"/>
</dbReference>
<comment type="caution">
    <text evidence="2">The sequence shown here is derived from an EMBL/GenBank/DDBJ whole genome shotgun (WGS) entry which is preliminary data.</text>
</comment>
<keyword evidence="3" id="KW-1185">Reference proteome</keyword>
<dbReference type="InterPro" id="IPR009061">
    <property type="entry name" value="DNA-bd_dom_put_sf"/>
</dbReference>
<evidence type="ECO:0000313" key="3">
    <source>
        <dbReference type="Proteomes" id="UP000020492"/>
    </source>
</evidence>
<sequence>MEYDSSKAVAPDLLTAKQVAERLQVGRNRVYTMANAGLLPSVRISGTVRFPRAGLERWLSGLSEAQGQVRVNG</sequence>
<dbReference type="STRING" id="1476583.DEIPH_ctg103orf0041"/>
<dbReference type="SUPFAM" id="SSF46955">
    <property type="entry name" value="Putative DNA-binding domain"/>
    <property type="match status" value="1"/>
</dbReference>
<dbReference type="AlphaFoldDB" id="A0A016QKW8"/>
<dbReference type="RefSeq" id="WP_034360634.1">
    <property type="nucleotide sequence ID" value="NZ_JHAC01000082.1"/>
</dbReference>